<sequence>MTAALMPRAIAHPIAPPTPPRSTRSAERSTVAGLALGWGLEVVLRAALSGAEGSELHRAGPLGGLVVAARAEGAQAQPRWQTQPSDVASLVPARLDGRPVALVVVGECPDASAELLAALRAAVVEAGGLPVGAGLWLDPIDVRCDGGGDLLDVTVHSTLALLGRRVRRLAWSRRVLRRG</sequence>
<evidence type="ECO:0000256" key="1">
    <source>
        <dbReference type="SAM" id="MobiDB-lite"/>
    </source>
</evidence>
<evidence type="ECO:0000313" key="3">
    <source>
        <dbReference type="Proteomes" id="UP001596119"/>
    </source>
</evidence>
<dbReference type="Proteomes" id="UP001596119">
    <property type="component" value="Unassembled WGS sequence"/>
</dbReference>
<proteinExistence type="predicted"/>
<dbReference type="EMBL" id="JBHSQK010000047">
    <property type="protein sequence ID" value="MFC5950416.1"/>
    <property type="molecule type" value="Genomic_DNA"/>
</dbReference>
<comment type="caution">
    <text evidence="2">The sequence shown here is derived from an EMBL/GenBank/DDBJ whole genome shotgun (WGS) entry which is preliminary data.</text>
</comment>
<gene>
    <name evidence="2" type="ORF">ACFQH9_19285</name>
</gene>
<protein>
    <submittedName>
        <fullName evidence="2">Uncharacterized protein</fullName>
    </submittedName>
</protein>
<reference evidence="3" key="1">
    <citation type="journal article" date="2019" name="Int. J. Syst. Evol. Microbiol.">
        <title>The Global Catalogue of Microorganisms (GCM) 10K type strain sequencing project: providing services to taxonomists for standard genome sequencing and annotation.</title>
        <authorList>
            <consortium name="The Broad Institute Genomics Platform"/>
            <consortium name="The Broad Institute Genome Sequencing Center for Infectious Disease"/>
            <person name="Wu L."/>
            <person name="Ma J."/>
        </authorList>
    </citation>
    <scope>NUCLEOTIDE SEQUENCE [LARGE SCALE GENOMIC DNA]</scope>
    <source>
        <strain evidence="3">CGMCC 4.7397</strain>
    </source>
</reference>
<accession>A0ABW1I9R0</accession>
<feature type="region of interest" description="Disordered" evidence="1">
    <location>
        <begin position="1"/>
        <end position="28"/>
    </location>
</feature>
<dbReference type="RefSeq" id="WP_379567550.1">
    <property type="nucleotide sequence ID" value="NZ_JBHSQK010000047.1"/>
</dbReference>
<name>A0ABW1I9R0_9PSEU</name>
<keyword evidence="3" id="KW-1185">Reference proteome</keyword>
<organism evidence="2 3">
    <name type="scientific">Pseudonocardia lutea</name>
    <dbReference type="NCBI Taxonomy" id="2172015"/>
    <lineage>
        <taxon>Bacteria</taxon>
        <taxon>Bacillati</taxon>
        <taxon>Actinomycetota</taxon>
        <taxon>Actinomycetes</taxon>
        <taxon>Pseudonocardiales</taxon>
        <taxon>Pseudonocardiaceae</taxon>
        <taxon>Pseudonocardia</taxon>
    </lineage>
</organism>
<evidence type="ECO:0000313" key="2">
    <source>
        <dbReference type="EMBL" id="MFC5950416.1"/>
    </source>
</evidence>